<name>E1YES2_9BACT</name>
<dbReference type="SUPFAM" id="SSF52172">
    <property type="entry name" value="CheY-like"/>
    <property type="match status" value="1"/>
</dbReference>
<evidence type="ECO:0000259" key="3">
    <source>
        <dbReference type="PROSITE" id="PS50110"/>
    </source>
</evidence>
<proteinExistence type="predicted"/>
<dbReference type="PROSITE" id="PS50110">
    <property type="entry name" value="RESPONSE_REGULATORY"/>
    <property type="match status" value="1"/>
</dbReference>
<evidence type="ECO:0000256" key="2">
    <source>
        <dbReference type="PROSITE-ProRule" id="PRU00169"/>
    </source>
</evidence>
<dbReference type="PANTHER" id="PTHR44591:SF3">
    <property type="entry name" value="RESPONSE REGULATORY DOMAIN-CONTAINING PROTEIN"/>
    <property type="match status" value="1"/>
</dbReference>
<dbReference type="InterPro" id="IPR011006">
    <property type="entry name" value="CheY-like_superfamily"/>
</dbReference>
<dbReference type="Pfam" id="PF00072">
    <property type="entry name" value="Response_reg"/>
    <property type="match status" value="1"/>
</dbReference>
<dbReference type="Gene3D" id="3.40.50.2300">
    <property type="match status" value="1"/>
</dbReference>
<dbReference type="SMART" id="SM00448">
    <property type="entry name" value="REC"/>
    <property type="match status" value="1"/>
</dbReference>
<organism evidence="4">
    <name type="scientific">uncultured Desulfobacterium sp</name>
    <dbReference type="NCBI Taxonomy" id="201089"/>
    <lineage>
        <taxon>Bacteria</taxon>
        <taxon>Pseudomonadati</taxon>
        <taxon>Thermodesulfobacteriota</taxon>
        <taxon>Desulfobacteria</taxon>
        <taxon>Desulfobacterales</taxon>
        <taxon>Desulfobacteriaceae</taxon>
        <taxon>Desulfobacterium</taxon>
        <taxon>environmental samples</taxon>
    </lineage>
</organism>
<evidence type="ECO:0000313" key="4">
    <source>
        <dbReference type="EMBL" id="CBX29066.1"/>
    </source>
</evidence>
<sequence length="143" mass="16274">MRKPISKRRGFYSCQTGGEMNKTNSVMILDDEPIVCKRLRSTLEKANMEIETFTDPNEAVKRFSEKFFQILITDLKMKEMDGIDVLKLARRISPETKVIIITGVATVEKAKEALKLGAYDFIAKPFKLSQLRNLVMRGIGLSE</sequence>
<dbReference type="EMBL" id="FR695872">
    <property type="protein sequence ID" value="CBX29066.1"/>
    <property type="molecule type" value="Genomic_DNA"/>
</dbReference>
<evidence type="ECO:0000256" key="1">
    <source>
        <dbReference type="ARBA" id="ARBA00022553"/>
    </source>
</evidence>
<dbReference type="InterPro" id="IPR050595">
    <property type="entry name" value="Bact_response_regulator"/>
</dbReference>
<feature type="domain" description="Response regulatory" evidence="3">
    <location>
        <begin position="25"/>
        <end position="139"/>
    </location>
</feature>
<protein>
    <recommendedName>
        <fullName evidence="3">Response regulatory domain-containing protein</fullName>
    </recommendedName>
</protein>
<dbReference type="PANTHER" id="PTHR44591">
    <property type="entry name" value="STRESS RESPONSE REGULATOR PROTEIN 1"/>
    <property type="match status" value="1"/>
</dbReference>
<reference evidence="4" key="1">
    <citation type="journal article" date="2011" name="Environ. Microbiol.">
        <title>Genomic insights into the metabolic potential of the polycyclic aromatic hydrocarbon degrading sulfate-reducing Deltaproteobacterium N47.</title>
        <authorList>
            <person name="Bergmann F."/>
            <person name="Selesi D."/>
            <person name="Weinmaier T."/>
            <person name="Tischler P."/>
            <person name="Rattei T."/>
            <person name="Meckenstock R.U."/>
        </authorList>
    </citation>
    <scope>NUCLEOTIDE SEQUENCE</scope>
</reference>
<dbReference type="AlphaFoldDB" id="E1YES2"/>
<dbReference type="GO" id="GO:0000160">
    <property type="term" value="P:phosphorelay signal transduction system"/>
    <property type="evidence" value="ECO:0007669"/>
    <property type="project" value="InterPro"/>
</dbReference>
<feature type="modified residue" description="4-aspartylphosphate" evidence="2">
    <location>
        <position position="74"/>
    </location>
</feature>
<dbReference type="InterPro" id="IPR001789">
    <property type="entry name" value="Sig_transdc_resp-reg_receiver"/>
</dbReference>
<gene>
    <name evidence="4" type="ORF">N47_J00470</name>
</gene>
<keyword evidence="1 2" id="KW-0597">Phosphoprotein</keyword>
<accession>E1YES2</accession>